<feature type="signal peptide" evidence="7">
    <location>
        <begin position="1"/>
        <end position="39"/>
    </location>
</feature>
<dbReference type="FunCoup" id="A0A6P3VAJ8">
    <property type="interactions" value="586"/>
</dbReference>
<reference evidence="10" key="1">
    <citation type="submission" date="2025-08" db="UniProtKB">
        <authorList>
            <consortium name="RefSeq"/>
        </authorList>
    </citation>
    <scope>IDENTIFICATION</scope>
</reference>
<evidence type="ECO:0000256" key="6">
    <source>
        <dbReference type="RuleBase" id="RU361149"/>
    </source>
</evidence>
<keyword evidence="5" id="KW-1015">Disulfide bond</keyword>
<evidence type="ECO:0000256" key="3">
    <source>
        <dbReference type="ARBA" id="ARBA00022514"/>
    </source>
</evidence>
<dbReference type="GO" id="GO:0005615">
    <property type="term" value="C:extracellular space"/>
    <property type="evidence" value="ECO:0007669"/>
    <property type="project" value="UniProtKB-UniRule"/>
</dbReference>
<evidence type="ECO:0000256" key="4">
    <source>
        <dbReference type="ARBA" id="ARBA00022525"/>
    </source>
</evidence>
<keyword evidence="9" id="KW-1185">Reference proteome</keyword>
<dbReference type="GO" id="GO:0008009">
    <property type="term" value="F:chemokine activity"/>
    <property type="evidence" value="ECO:0007669"/>
    <property type="project" value="InterPro"/>
</dbReference>
<dbReference type="GeneID" id="101576593"/>
<evidence type="ECO:0000313" key="10">
    <source>
        <dbReference type="RefSeq" id="XP_012369708.1"/>
    </source>
</evidence>
<dbReference type="InterPro" id="IPR036048">
    <property type="entry name" value="Interleukin_8-like_sf"/>
</dbReference>
<dbReference type="PANTHER" id="PTHR12015">
    <property type="entry name" value="SMALL INDUCIBLE CYTOKINE A"/>
    <property type="match status" value="1"/>
</dbReference>
<dbReference type="InterPro" id="IPR001089">
    <property type="entry name" value="Chemokine_CXC"/>
</dbReference>
<dbReference type="PANTHER" id="PTHR12015:SF198">
    <property type="entry name" value="PLATELET BASIC PROTEIN"/>
    <property type="match status" value="1"/>
</dbReference>
<comment type="similarity">
    <text evidence="2 6">Belongs to the intercrine alpha (chemokine CxC) family.</text>
</comment>
<dbReference type="SUPFAM" id="SSF54117">
    <property type="entry name" value="Interleukin 8-like chemokines"/>
    <property type="match status" value="1"/>
</dbReference>
<dbReference type="InParanoid" id="A0A6P3VAJ8"/>
<dbReference type="InterPro" id="IPR039809">
    <property type="entry name" value="Chemokine_b/g/d"/>
</dbReference>
<dbReference type="PRINTS" id="PR00436">
    <property type="entry name" value="INTERLEUKIN8"/>
</dbReference>
<dbReference type="RefSeq" id="XP_012369708.1">
    <property type="nucleotide sequence ID" value="XM_012514254.2"/>
</dbReference>
<dbReference type="Gene3D" id="2.40.50.40">
    <property type="match status" value="1"/>
</dbReference>
<keyword evidence="4 6" id="KW-0964">Secreted</keyword>
<keyword evidence="6" id="KW-0145">Chemotaxis</keyword>
<name>A0A6P3VAJ8_OCTDE</name>
<comment type="subcellular location">
    <subcellularLocation>
        <location evidence="1 6">Secreted</location>
    </subcellularLocation>
</comment>
<evidence type="ECO:0000256" key="7">
    <source>
        <dbReference type="SAM" id="SignalP"/>
    </source>
</evidence>
<dbReference type="GO" id="GO:0006952">
    <property type="term" value="P:defense response"/>
    <property type="evidence" value="ECO:0007669"/>
    <property type="project" value="InterPro"/>
</dbReference>
<dbReference type="Proteomes" id="UP000515203">
    <property type="component" value="Unplaced"/>
</dbReference>
<dbReference type="GO" id="GO:0006955">
    <property type="term" value="P:immune response"/>
    <property type="evidence" value="ECO:0007669"/>
    <property type="project" value="InterPro"/>
</dbReference>
<evidence type="ECO:0000256" key="2">
    <source>
        <dbReference type="ARBA" id="ARBA00010665"/>
    </source>
</evidence>
<evidence type="ECO:0000256" key="5">
    <source>
        <dbReference type="ARBA" id="ARBA00023157"/>
    </source>
</evidence>
<dbReference type="InterPro" id="IPR001811">
    <property type="entry name" value="Chemokine_IL8-like_dom"/>
</dbReference>
<keyword evidence="7" id="KW-0732">Signal</keyword>
<dbReference type="AlphaFoldDB" id="A0A6P3VAJ8"/>
<feature type="domain" description="Chemokine interleukin-8-like" evidence="8">
    <location>
        <begin position="49"/>
        <end position="109"/>
    </location>
</feature>
<evidence type="ECO:0000259" key="8">
    <source>
        <dbReference type="SMART" id="SM00199"/>
    </source>
</evidence>
<evidence type="ECO:0000256" key="1">
    <source>
        <dbReference type="ARBA" id="ARBA00004613"/>
    </source>
</evidence>
<proteinExistence type="inferred from homology"/>
<dbReference type="InterPro" id="IPR018048">
    <property type="entry name" value="Chemokine_CXC_CS"/>
</dbReference>
<protein>
    <recommendedName>
        <fullName evidence="6">C-X-C motif chemokine</fullName>
    </recommendedName>
</protein>
<dbReference type="PROSITE" id="PS00471">
    <property type="entry name" value="SMALL_CYTOKINES_CXC"/>
    <property type="match status" value="1"/>
</dbReference>
<dbReference type="InterPro" id="IPR033899">
    <property type="entry name" value="CXC_Chemokine_domain"/>
</dbReference>
<dbReference type="SMART" id="SM00199">
    <property type="entry name" value="SCY"/>
    <property type="match status" value="1"/>
</dbReference>
<evidence type="ECO:0000313" key="9">
    <source>
        <dbReference type="Proteomes" id="UP000515203"/>
    </source>
</evidence>
<accession>A0A6P3VAJ8</accession>
<dbReference type="OrthoDB" id="8872899at2759"/>
<dbReference type="Pfam" id="PF00048">
    <property type="entry name" value="IL8"/>
    <property type="match status" value="1"/>
</dbReference>
<sequence length="117" mass="12334">MSLRLKATSSCPSASLHRILGGLLLLSQLLTLLVPAINGQPENVDTFAELRCLCLRTVSGVHPSKISSVEVIKAGAHCPKVEVLATLKEGKRICLDPDAPGVKKLIQKILEGQGSAA</sequence>
<feature type="chain" id="PRO_5027730105" description="C-X-C motif chemokine" evidence="7">
    <location>
        <begin position="40"/>
        <end position="117"/>
    </location>
</feature>
<dbReference type="CDD" id="cd00273">
    <property type="entry name" value="Chemokine_CXC"/>
    <property type="match status" value="1"/>
</dbReference>
<organism evidence="9 10">
    <name type="scientific">Octodon degus</name>
    <name type="common">Degu</name>
    <name type="synonym">Sciurus degus</name>
    <dbReference type="NCBI Taxonomy" id="10160"/>
    <lineage>
        <taxon>Eukaryota</taxon>
        <taxon>Metazoa</taxon>
        <taxon>Chordata</taxon>
        <taxon>Craniata</taxon>
        <taxon>Vertebrata</taxon>
        <taxon>Euteleostomi</taxon>
        <taxon>Mammalia</taxon>
        <taxon>Eutheria</taxon>
        <taxon>Euarchontoglires</taxon>
        <taxon>Glires</taxon>
        <taxon>Rodentia</taxon>
        <taxon>Hystricomorpha</taxon>
        <taxon>Octodontidae</taxon>
        <taxon>Octodon</taxon>
    </lineage>
</organism>
<gene>
    <name evidence="10" type="primary">LOC101576593</name>
</gene>
<dbReference type="FunFam" id="2.40.50.40:FF:000004">
    <property type="entry name" value="C-X-C motif chemokine"/>
    <property type="match status" value="1"/>
</dbReference>
<dbReference type="PRINTS" id="PR00437">
    <property type="entry name" value="SMALLCYTKCXC"/>
</dbReference>
<keyword evidence="3 6" id="KW-0202">Cytokine</keyword>